<evidence type="ECO:0000313" key="5">
    <source>
        <dbReference type="EMBL" id="MBU3061515.1"/>
    </source>
</evidence>
<keyword evidence="3" id="KW-0472">Membrane</keyword>
<dbReference type="SUPFAM" id="SSF56300">
    <property type="entry name" value="Metallo-dependent phosphatases"/>
    <property type="match status" value="1"/>
</dbReference>
<dbReference type="Proteomes" id="UP000733379">
    <property type="component" value="Unassembled WGS sequence"/>
</dbReference>
<protein>
    <submittedName>
        <fullName evidence="5">Metallophosphoesterase</fullName>
    </submittedName>
</protein>
<feature type="transmembrane region" description="Helical" evidence="3">
    <location>
        <begin position="29"/>
        <end position="48"/>
    </location>
</feature>
<dbReference type="CDD" id="cd07385">
    <property type="entry name" value="MPP_YkuE_C"/>
    <property type="match status" value="1"/>
</dbReference>
<dbReference type="InterPro" id="IPR051158">
    <property type="entry name" value="Metallophosphoesterase_sf"/>
</dbReference>
<sequence length="369" mass="38997">MFLAIPALLLLLPWWTLVGATSSGAAFWLGTAIFLVGYVCLPAGMLLGHGPVQSDAASIVGDTLLGTMWVLFTCSVLGNIAGLVLALAGVPDPARSRIVAIGVLAVAAVAVAWAITEARRVPRVRRVEVPIRGLGAGLDGLRLVVITDTHYAALNRLRWSERVVEVVNGLQPDIACHAGDLADGSVAKRRAQVDPLGKVSAALGRFYITGNHEYFGDAPGWIEHMASIGWQPLRNQHEIVTRDGDGLVIAGIDDPTGTGLPGHGPDLPAALAGADPELPVVLLAHQPKQVADAVEAGVALQISGHTHGGQIWPFHYLVRLEQPVVAGLSLHGERTRLYTSRGTGFWGPQLRLFAPSEITVLTLRPEAAQ</sequence>
<keyword evidence="1" id="KW-0479">Metal-binding</keyword>
<keyword evidence="2" id="KW-0378">Hydrolase</keyword>
<dbReference type="EMBL" id="JAHKNI010000002">
    <property type="protein sequence ID" value="MBU3061515.1"/>
    <property type="molecule type" value="Genomic_DNA"/>
</dbReference>
<keyword evidence="3" id="KW-1133">Transmembrane helix</keyword>
<dbReference type="InterPro" id="IPR029052">
    <property type="entry name" value="Metallo-depent_PP-like"/>
</dbReference>
<gene>
    <name evidence="5" type="ORF">KO481_08255</name>
</gene>
<reference evidence="5 6" key="1">
    <citation type="submission" date="2021-06" db="EMBL/GenBank/DDBJ databases">
        <title>Actinomycetes sequencing.</title>
        <authorList>
            <person name="Shan Q."/>
        </authorList>
    </citation>
    <scope>NUCLEOTIDE SEQUENCE [LARGE SCALE GENOMIC DNA]</scope>
    <source>
        <strain evidence="5 6">NEAU-G5</strain>
    </source>
</reference>
<name>A0ABS6AVF3_9NOCA</name>
<organism evidence="5 6">
    <name type="scientific">Nocardia albiluteola</name>
    <dbReference type="NCBI Taxonomy" id="2842303"/>
    <lineage>
        <taxon>Bacteria</taxon>
        <taxon>Bacillati</taxon>
        <taxon>Actinomycetota</taxon>
        <taxon>Actinomycetes</taxon>
        <taxon>Mycobacteriales</taxon>
        <taxon>Nocardiaceae</taxon>
        <taxon>Nocardia</taxon>
    </lineage>
</organism>
<keyword evidence="6" id="KW-1185">Reference proteome</keyword>
<feature type="domain" description="Calcineurin-like phosphoesterase" evidence="4">
    <location>
        <begin position="141"/>
        <end position="308"/>
    </location>
</feature>
<comment type="caution">
    <text evidence="5">The sequence shown here is derived from an EMBL/GenBank/DDBJ whole genome shotgun (WGS) entry which is preliminary data.</text>
</comment>
<dbReference type="InterPro" id="IPR004843">
    <property type="entry name" value="Calcineurin-like_PHP"/>
</dbReference>
<dbReference type="Pfam" id="PF00149">
    <property type="entry name" value="Metallophos"/>
    <property type="match status" value="1"/>
</dbReference>
<feature type="transmembrane region" description="Helical" evidence="3">
    <location>
        <begin position="69"/>
        <end position="90"/>
    </location>
</feature>
<dbReference type="PANTHER" id="PTHR31302:SF31">
    <property type="entry name" value="PHOSPHODIESTERASE YAEI"/>
    <property type="match status" value="1"/>
</dbReference>
<evidence type="ECO:0000256" key="1">
    <source>
        <dbReference type="ARBA" id="ARBA00022723"/>
    </source>
</evidence>
<evidence type="ECO:0000256" key="2">
    <source>
        <dbReference type="ARBA" id="ARBA00022801"/>
    </source>
</evidence>
<evidence type="ECO:0000259" key="4">
    <source>
        <dbReference type="Pfam" id="PF00149"/>
    </source>
</evidence>
<feature type="transmembrane region" description="Helical" evidence="3">
    <location>
        <begin position="96"/>
        <end position="116"/>
    </location>
</feature>
<evidence type="ECO:0000313" key="6">
    <source>
        <dbReference type="Proteomes" id="UP000733379"/>
    </source>
</evidence>
<dbReference type="PANTHER" id="PTHR31302">
    <property type="entry name" value="TRANSMEMBRANE PROTEIN WITH METALLOPHOSPHOESTERASE DOMAIN-RELATED"/>
    <property type="match status" value="1"/>
</dbReference>
<keyword evidence="3" id="KW-0812">Transmembrane</keyword>
<accession>A0ABS6AVF3</accession>
<dbReference type="Gene3D" id="3.60.21.10">
    <property type="match status" value="1"/>
</dbReference>
<proteinExistence type="predicted"/>
<evidence type="ECO:0000256" key="3">
    <source>
        <dbReference type="SAM" id="Phobius"/>
    </source>
</evidence>